<dbReference type="HOGENOM" id="CLU_045011_9_5_10"/>
<dbReference type="PaxDb" id="537011-PREVCOP_06367"/>
<dbReference type="InterPro" id="IPR023214">
    <property type="entry name" value="HAD_sf"/>
</dbReference>
<reference evidence="1" key="1">
    <citation type="submission" date="2009-11" db="EMBL/GenBank/DDBJ databases">
        <authorList>
            <person name="Weinstock G."/>
            <person name="Sodergren E."/>
            <person name="Clifton S."/>
            <person name="Fulton L."/>
            <person name="Fulton B."/>
            <person name="Courtney L."/>
            <person name="Fronick C."/>
            <person name="Harrison M."/>
            <person name="Strong C."/>
            <person name="Farmer C."/>
            <person name="Delahaunty K."/>
            <person name="Markovic C."/>
            <person name="Hall O."/>
            <person name="Minx P."/>
            <person name="Tomlinson C."/>
            <person name="Mitreva M."/>
            <person name="Nelson J."/>
            <person name="Hou S."/>
            <person name="Wollam A."/>
            <person name="Pepin K.H."/>
            <person name="Johnson M."/>
            <person name="Bhonagiri V."/>
            <person name="Nash W.E."/>
            <person name="Warren W."/>
            <person name="Chinwalla A."/>
            <person name="Mardis E.R."/>
            <person name="Wilson R.K."/>
        </authorList>
    </citation>
    <scope>NUCLEOTIDE SEQUENCE [LARGE SCALE GENOMIC DNA]</scope>
    <source>
        <strain evidence="1">DSM 18205</strain>
    </source>
</reference>
<dbReference type="SFLD" id="SFLDG01129">
    <property type="entry name" value="C1.5:_HAD__Beta-PGM__Phosphata"/>
    <property type="match status" value="1"/>
</dbReference>
<proteinExistence type="predicted"/>
<dbReference type="STRING" id="537011.PREVCOP_06367"/>
<dbReference type="GO" id="GO:0016787">
    <property type="term" value="F:hydrolase activity"/>
    <property type="evidence" value="ECO:0007669"/>
    <property type="project" value="UniProtKB-KW"/>
</dbReference>
<name>D1PGK2_9BACT</name>
<dbReference type="InterPro" id="IPR023198">
    <property type="entry name" value="PGP-like_dom2"/>
</dbReference>
<dbReference type="RefSeq" id="WP_006849040.1">
    <property type="nucleotide sequence ID" value="NZ_CP085932.1"/>
</dbReference>
<dbReference type="GeneID" id="69849270"/>
<dbReference type="EMBL" id="ACBX02000044">
    <property type="protein sequence ID" value="EFB34199.1"/>
    <property type="molecule type" value="Genomic_DNA"/>
</dbReference>
<protein>
    <submittedName>
        <fullName evidence="1">HAD hydrolase, family IA, variant 3</fullName>
    </submittedName>
</protein>
<dbReference type="Proteomes" id="UP000004477">
    <property type="component" value="Unassembled WGS sequence"/>
</dbReference>
<gene>
    <name evidence="1" type="ORF">PREVCOP_06367</name>
</gene>
<organism evidence="1 2">
    <name type="scientific">Segatella copri DSM 18205</name>
    <dbReference type="NCBI Taxonomy" id="537011"/>
    <lineage>
        <taxon>Bacteria</taxon>
        <taxon>Pseudomonadati</taxon>
        <taxon>Bacteroidota</taxon>
        <taxon>Bacteroidia</taxon>
        <taxon>Bacteroidales</taxon>
        <taxon>Prevotellaceae</taxon>
        <taxon>Segatella</taxon>
    </lineage>
</organism>
<dbReference type="CDD" id="cd02603">
    <property type="entry name" value="HAD_sEH-N_like"/>
    <property type="match status" value="1"/>
</dbReference>
<keyword evidence="2" id="KW-1185">Reference proteome</keyword>
<dbReference type="Gene3D" id="3.40.50.1000">
    <property type="entry name" value="HAD superfamily/HAD-like"/>
    <property type="match status" value="1"/>
</dbReference>
<dbReference type="OrthoDB" id="9797415at2"/>
<dbReference type="AlphaFoldDB" id="D1PGK2"/>
<dbReference type="NCBIfam" id="TIGR01509">
    <property type="entry name" value="HAD-SF-IA-v3"/>
    <property type="match status" value="1"/>
</dbReference>
<sequence>MIKTVIFDMGGVIITLDENEAGKRFIELGMKEFAEKMDPYKQVGLNGQLEEGKISEEEYRREVCKKIGREVTFEELQHCWLGYMKEIPERNLVTLRNLKKQGYRLILLSNTNPYVSAWVDSEVFSADGHPIGDYFDAMYRSYEVKYMKPDENFFRYVLSQEKIMPEECLFIDDGPRNCCAASELGLFTYCPQNGEDWCDKIYEHLK</sequence>
<dbReference type="SFLD" id="SFLDS00003">
    <property type="entry name" value="Haloacid_Dehalogenase"/>
    <property type="match status" value="1"/>
</dbReference>
<dbReference type="InterPro" id="IPR036412">
    <property type="entry name" value="HAD-like_sf"/>
</dbReference>
<dbReference type="PANTHER" id="PTHR43611:SF3">
    <property type="entry name" value="FLAVIN MONONUCLEOTIDE HYDROLASE 1, CHLOROPLATIC"/>
    <property type="match status" value="1"/>
</dbReference>
<dbReference type="Gene3D" id="1.10.150.240">
    <property type="entry name" value="Putative phosphatase, domain 2"/>
    <property type="match status" value="1"/>
</dbReference>
<dbReference type="PANTHER" id="PTHR43611">
    <property type="entry name" value="ALPHA-D-GLUCOSE 1-PHOSPHATE PHOSPHATASE"/>
    <property type="match status" value="1"/>
</dbReference>
<dbReference type="Pfam" id="PF00702">
    <property type="entry name" value="Hydrolase"/>
    <property type="match status" value="1"/>
</dbReference>
<dbReference type="SUPFAM" id="SSF56784">
    <property type="entry name" value="HAD-like"/>
    <property type="match status" value="1"/>
</dbReference>
<keyword evidence="1" id="KW-0378">Hydrolase</keyword>
<dbReference type="InterPro" id="IPR006439">
    <property type="entry name" value="HAD-SF_hydro_IA"/>
</dbReference>
<accession>D1PGK2</accession>
<comment type="caution">
    <text evidence="1">The sequence shown here is derived from an EMBL/GenBank/DDBJ whole genome shotgun (WGS) entry which is preliminary data.</text>
</comment>
<evidence type="ECO:0000313" key="1">
    <source>
        <dbReference type="EMBL" id="EFB34199.1"/>
    </source>
</evidence>
<evidence type="ECO:0000313" key="2">
    <source>
        <dbReference type="Proteomes" id="UP000004477"/>
    </source>
</evidence>